<keyword evidence="1" id="KW-0175">Coiled coil</keyword>
<keyword evidence="6" id="KW-1185">Reference proteome</keyword>
<evidence type="ECO:0000256" key="2">
    <source>
        <dbReference type="SAM" id="MobiDB-lite"/>
    </source>
</evidence>
<protein>
    <submittedName>
        <fullName evidence="5">Beta-lactamase regulating signal transducer with metallopeptidase domain</fullName>
    </submittedName>
</protein>
<comment type="caution">
    <text evidence="5">The sequence shown here is derived from an EMBL/GenBank/DDBJ whole genome shotgun (WGS) entry which is preliminary data.</text>
</comment>
<dbReference type="PANTHER" id="PTHR34978">
    <property type="entry name" value="POSSIBLE SENSOR-TRANSDUCER PROTEIN BLAR"/>
    <property type="match status" value="1"/>
</dbReference>
<dbReference type="InterPro" id="IPR008756">
    <property type="entry name" value="Peptidase_M56"/>
</dbReference>
<reference evidence="5 6" key="1">
    <citation type="submission" date="2019-03" db="EMBL/GenBank/DDBJ databases">
        <title>Genomic Encyclopedia of Type Strains, Phase IV (KMG-IV): sequencing the most valuable type-strain genomes for metagenomic binning, comparative biology and taxonomic classification.</title>
        <authorList>
            <person name="Goeker M."/>
        </authorList>
    </citation>
    <scope>NUCLEOTIDE SEQUENCE [LARGE SCALE GENOMIC DNA]</scope>
    <source>
        <strain evidence="5 6">DSM 25488</strain>
    </source>
</reference>
<evidence type="ECO:0000313" key="5">
    <source>
        <dbReference type="EMBL" id="TDR23609.1"/>
    </source>
</evidence>
<dbReference type="Proteomes" id="UP000295724">
    <property type="component" value="Unassembled WGS sequence"/>
</dbReference>
<name>A0A4R6XY94_9GAMM</name>
<keyword evidence="3" id="KW-0812">Transmembrane</keyword>
<feature type="domain" description="Peptidase M56" evidence="4">
    <location>
        <begin position="19"/>
        <end position="281"/>
    </location>
</feature>
<dbReference type="OrthoDB" id="1628901at2"/>
<evidence type="ECO:0000256" key="3">
    <source>
        <dbReference type="SAM" id="Phobius"/>
    </source>
</evidence>
<evidence type="ECO:0000256" key="1">
    <source>
        <dbReference type="SAM" id="Coils"/>
    </source>
</evidence>
<evidence type="ECO:0000313" key="6">
    <source>
        <dbReference type="Proteomes" id="UP000295724"/>
    </source>
</evidence>
<feature type="region of interest" description="Disordered" evidence="2">
    <location>
        <begin position="335"/>
        <end position="417"/>
    </location>
</feature>
<feature type="coiled-coil region" evidence="1">
    <location>
        <begin position="441"/>
        <end position="468"/>
    </location>
</feature>
<sequence length="520" mass="57899">MDIPAMILSPLFILMLKMLLVAGLLIGFQPKLTATNQAYMWRMGLVLLLTLPWLNSQISVIKIPLLPAFDSAAFIDTAAKTTVAQTNDLTPYNWLPLIVLVSIISVFLIIRITAQLNKIKSLSDQGNPIEFKPWLKIALESVSLLGLQRMPKIIQSTKIQSPCTWGHKQPVILLPINIQNDQQLRIILLHEMAHIKRNDWLWMMASKIASALFWCNPLLWFIHHKLINSFESACDDLVLGHDIKPSHYVETLLHFHQLNHGNVATITTAMAQANAMFVRLQNILTPQNRRHHMQPSKQKILLTTAATVLSLITVSQLTFAQANNTEKANLVPSAPQAMAAPQADKAPNSPESPAAPEAPKAETAPAAPSAVPDRQAETLPTPPLSLVRPTITTPQTPAVPAIPQDNQPNNPVPKAPTLKQINDQKLVLLTQKLPQINSQKRLELAQNLKRLEKVKSEKMQRLQTISTENKTARLQQMSAEKNLRLAALHSLKSLDEVKRSQQPLIRAEVKLTELKAAELQ</sequence>
<feature type="transmembrane region" description="Helical" evidence="3">
    <location>
        <begin position="40"/>
        <end position="61"/>
    </location>
</feature>
<keyword evidence="3" id="KW-1133">Transmembrane helix</keyword>
<feature type="transmembrane region" description="Helical" evidence="3">
    <location>
        <begin position="200"/>
        <end position="222"/>
    </location>
</feature>
<dbReference type="InterPro" id="IPR052173">
    <property type="entry name" value="Beta-lactam_resp_regulator"/>
</dbReference>
<feature type="transmembrane region" description="Helical" evidence="3">
    <location>
        <begin position="94"/>
        <end position="114"/>
    </location>
</feature>
<dbReference type="Pfam" id="PF05569">
    <property type="entry name" value="Peptidase_M56"/>
    <property type="match status" value="1"/>
</dbReference>
<dbReference type="PANTHER" id="PTHR34978:SF3">
    <property type="entry name" value="SLR0241 PROTEIN"/>
    <property type="match status" value="1"/>
</dbReference>
<organism evidence="5 6">
    <name type="scientific">Marinicella litoralis</name>
    <dbReference type="NCBI Taxonomy" id="644220"/>
    <lineage>
        <taxon>Bacteria</taxon>
        <taxon>Pseudomonadati</taxon>
        <taxon>Pseudomonadota</taxon>
        <taxon>Gammaproteobacteria</taxon>
        <taxon>Lysobacterales</taxon>
        <taxon>Marinicellaceae</taxon>
        <taxon>Marinicella</taxon>
    </lineage>
</organism>
<evidence type="ECO:0000259" key="4">
    <source>
        <dbReference type="Pfam" id="PF05569"/>
    </source>
</evidence>
<proteinExistence type="predicted"/>
<dbReference type="EMBL" id="SNZB01000001">
    <property type="protein sequence ID" value="TDR23609.1"/>
    <property type="molecule type" value="Genomic_DNA"/>
</dbReference>
<gene>
    <name evidence="5" type="ORF">C8D91_0473</name>
</gene>
<accession>A0A4R6XY94</accession>
<dbReference type="CDD" id="cd07341">
    <property type="entry name" value="M56_BlaR1_MecR1_like"/>
    <property type="match status" value="1"/>
</dbReference>
<dbReference type="RefSeq" id="WP_099017765.1">
    <property type="nucleotide sequence ID" value="NZ_NIHB01000001.1"/>
</dbReference>
<feature type="transmembrane region" description="Helical" evidence="3">
    <location>
        <begin position="6"/>
        <end position="28"/>
    </location>
</feature>
<keyword evidence="3" id="KW-0472">Membrane</keyword>
<dbReference type="AlphaFoldDB" id="A0A4R6XY94"/>
<feature type="compositionally biased region" description="Low complexity" evidence="2">
    <location>
        <begin position="335"/>
        <end position="372"/>
    </location>
</feature>